<feature type="domain" description="CNP1-like uncharacterised" evidence="2">
    <location>
        <begin position="40"/>
        <end position="172"/>
    </location>
</feature>
<evidence type="ECO:0000256" key="1">
    <source>
        <dbReference type="SAM" id="SignalP"/>
    </source>
</evidence>
<dbReference type="Proteomes" id="UP000250928">
    <property type="component" value="Unassembled WGS sequence"/>
</dbReference>
<name>A0A6N4DTI2_9GAMM</name>
<protein>
    <recommendedName>
        <fullName evidence="2">CNP1-like uncharacterized domain-containing protein</fullName>
    </recommendedName>
</protein>
<feature type="chain" id="PRO_5026739441" description="CNP1-like uncharacterized domain-containing protein" evidence="1">
    <location>
        <begin position="21"/>
        <end position="177"/>
    </location>
</feature>
<evidence type="ECO:0000259" key="2">
    <source>
        <dbReference type="Pfam" id="PF08750"/>
    </source>
</evidence>
<evidence type="ECO:0000313" key="4">
    <source>
        <dbReference type="Proteomes" id="UP000250928"/>
    </source>
</evidence>
<organism evidence="3 4">
    <name type="scientific">Candidatus Sedimenticola endophacoides</name>
    <dbReference type="NCBI Taxonomy" id="2548426"/>
    <lineage>
        <taxon>Bacteria</taxon>
        <taxon>Pseudomonadati</taxon>
        <taxon>Pseudomonadota</taxon>
        <taxon>Gammaproteobacteria</taxon>
        <taxon>Chromatiales</taxon>
        <taxon>Sedimenticolaceae</taxon>
        <taxon>Sedimenticola</taxon>
    </lineage>
</organism>
<dbReference type="InterPro" id="IPR014861">
    <property type="entry name" value="CNP1-like_dom"/>
</dbReference>
<gene>
    <name evidence="3" type="ORF">C3L24_07520</name>
</gene>
<accession>A0A6N4DTI2</accession>
<dbReference type="EMBL" id="PQCO01000197">
    <property type="protein sequence ID" value="PUE01631.1"/>
    <property type="molecule type" value="Genomic_DNA"/>
</dbReference>
<dbReference type="Pfam" id="PF08750">
    <property type="entry name" value="CNP1"/>
    <property type="match status" value="1"/>
</dbReference>
<sequence length="177" mass="20306">MRCWLLQALLILGVAHLNVALGGITEPDQLRGDRNPNVEDYVWKEGESALPPFPEEENLLPFTVPGGDGRFLYYIDAASLSTEHADNIVRYILVIRSRRGGENVFFEGMRCSAYEYKIYAFGSKGKLRPVREPVWRVINSSRRSHFRKALSEYICEIKPSGKNGRQEILDRIRYDGR</sequence>
<dbReference type="AlphaFoldDB" id="A0A6N4DTI2"/>
<keyword evidence="1" id="KW-0732">Signal</keyword>
<proteinExistence type="predicted"/>
<evidence type="ECO:0000313" key="3">
    <source>
        <dbReference type="EMBL" id="PUE01631.1"/>
    </source>
</evidence>
<feature type="signal peptide" evidence="1">
    <location>
        <begin position="1"/>
        <end position="20"/>
    </location>
</feature>
<comment type="caution">
    <text evidence="3">The sequence shown here is derived from an EMBL/GenBank/DDBJ whole genome shotgun (WGS) entry which is preliminary data.</text>
</comment>
<reference evidence="3 4" key="1">
    <citation type="submission" date="2018-01" db="EMBL/GenBank/DDBJ databases">
        <title>Novel co-symbiosis in the lucinid bivalve Phacoides pectinatus.</title>
        <authorList>
            <person name="Lim S.J."/>
            <person name="Davis B.G."/>
            <person name="Gill D.E."/>
            <person name="Engel A.S."/>
            <person name="Anderson L.C."/>
            <person name="Campbell B.J."/>
        </authorList>
    </citation>
    <scope>NUCLEOTIDE SEQUENCE [LARGE SCALE GENOMIC DNA]</scope>
    <source>
        <strain evidence="3">N3_P5</strain>
    </source>
</reference>